<dbReference type="Gene3D" id="1.10.10.10">
    <property type="entry name" value="Winged helix-like DNA-binding domain superfamily/Winged helix DNA-binding domain"/>
    <property type="match status" value="1"/>
</dbReference>
<organism evidence="2 5">
    <name type="scientific">Myxococcus fulvus</name>
    <dbReference type="NCBI Taxonomy" id="33"/>
    <lineage>
        <taxon>Bacteria</taxon>
        <taxon>Pseudomonadati</taxon>
        <taxon>Myxococcota</taxon>
        <taxon>Myxococcia</taxon>
        <taxon>Myxococcales</taxon>
        <taxon>Cystobacterineae</taxon>
        <taxon>Myxococcaceae</taxon>
        <taxon>Myxococcus</taxon>
    </lineage>
</organism>
<evidence type="ECO:0000313" key="2">
    <source>
        <dbReference type="EMBL" id="GEN09256.1"/>
    </source>
</evidence>
<dbReference type="InterPro" id="IPR036390">
    <property type="entry name" value="WH_DNA-bd_sf"/>
</dbReference>
<evidence type="ECO:0000313" key="5">
    <source>
        <dbReference type="Proteomes" id="UP000321514"/>
    </source>
</evidence>
<proteinExistence type="predicted"/>
<dbReference type="CDD" id="cd00090">
    <property type="entry name" value="HTH_ARSR"/>
    <property type="match status" value="1"/>
</dbReference>
<dbReference type="PRINTS" id="PR00778">
    <property type="entry name" value="HTHARSR"/>
</dbReference>
<reference evidence="2 5" key="2">
    <citation type="submission" date="2019-07" db="EMBL/GenBank/DDBJ databases">
        <title>Whole genome shotgun sequence of Myxococcus fulvus NBRC 100333.</title>
        <authorList>
            <person name="Hosoyama A."/>
            <person name="Uohara A."/>
            <person name="Ohji S."/>
            <person name="Ichikawa N."/>
        </authorList>
    </citation>
    <scope>NUCLEOTIDE SEQUENCE [LARGE SCALE GENOMIC DNA]</scope>
    <source>
        <strain evidence="2 5">NBRC 100333</strain>
    </source>
</reference>
<dbReference type="Proteomes" id="UP000183760">
    <property type="component" value="Unassembled WGS sequence"/>
</dbReference>
<gene>
    <name evidence="2" type="ORF">MFU01_42930</name>
    <name evidence="3" type="ORF">SAMN05443572_105510</name>
</gene>
<protein>
    <submittedName>
        <fullName evidence="2 3">Transcriptional regulator</fullName>
    </submittedName>
</protein>
<dbReference type="GO" id="GO:0003700">
    <property type="term" value="F:DNA-binding transcription factor activity"/>
    <property type="evidence" value="ECO:0007669"/>
    <property type="project" value="InterPro"/>
</dbReference>
<dbReference type="InterPro" id="IPR011991">
    <property type="entry name" value="ArsR-like_HTH"/>
</dbReference>
<comment type="caution">
    <text evidence="2">The sequence shown here is derived from an EMBL/GenBank/DDBJ whole genome shotgun (WGS) entry which is preliminary data.</text>
</comment>
<dbReference type="PROSITE" id="PS50987">
    <property type="entry name" value="HTH_ARSR_2"/>
    <property type="match status" value="1"/>
</dbReference>
<dbReference type="Proteomes" id="UP000321514">
    <property type="component" value="Unassembled WGS sequence"/>
</dbReference>
<dbReference type="PANTHER" id="PTHR38600">
    <property type="entry name" value="TRANSCRIPTIONAL REGULATORY PROTEIN"/>
    <property type="match status" value="1"/>
</dbReference>
<dbReference type="EMBL" id="FOIB01000005">
    <property type="protein sequence ID" value="SEU16859.1"/>
    <property type="molecule type" value="Genomic_DNA"/>
</dbReference>
<keyword evidence="4" id="KW-1185">Reference proteome</keyword>
<dbReference type="SMART" id="SM00418">
    <property type="entry name" value="HTH_ARSR"/>
    <property type="match status" value="1"/>
</dbReference>
<dbReference type="OrthoDB" id="7391478at2"/>
<dbReference type="AlphaFoldDB" id="A0A511T503"/>
<dbReference type="STRING" id="1334629.MFUL124B02_27835"/>
<reference evidence="3 4" key="1">
    <citation type="submission" date="2016-10" db="EMBL/GenBank/DDBJ databases">
        <authorList>
            <person name="Varghese N."/>
            <person name="Submissions S."/>
        </authorList>
    </citation>
    <scope>NUCLEOTIDE SEQUENCE [LARGE SCALE GENOMIC DNA]</scope>
    <source>
        <strain evidence="3 4">DSM 16525</strain>
    </source>
</reference>
<dbReference type="InterPro" id="IPR036388">
    <property type="entry name" value="WH-like_DNA-bd_sf"/>
</dbReference>
<dbReference type="PANTHER" id="PTHR38600:SF1">
    <property type="entry name" value="TRANSCRIPTIONAL REGULATORY PROTEIN"/>
    <property type="match status" value="1"/>
</dbReference>
<sequence>MSRAERDDLIFKALADSRRRAMLDLLKEAPRTTGDLCERFEGSLDRCTVMQHLKVLERAGLVIAVKEGRTRWNYLDVTPFQEIHERWISPYAREAVGLLSKLKRDVEDD</sequence>
<evidence type="ECO:0000259" key="1">
    <source>
        <dbReference type="PROSITE" id="PS50987"/>
    </source>
</evidence>
<dbReference type="SUPFAM" id="SSF46785">
    <property type="entry name" value="Winged helix' DNA-binding domain"/>
    <property type="match status" value="1"/>
</dbReference>
<evidence type="ECO:0000313" key="4">
    <source>
        <dbReference type="Proteomes" id="UP000183760"/>
    </source>
</evidence>
<dbReference type="Pfam" id="PF12840">
    <property type="entry name" value="HTH_20"/>
    <property type="match status" value="1"/>
</dbReference>
<evidence type="ECO:0000313" key="3">
    <source>
        <dbReference type="EMBL" id="SEU16859.1"/>
    </source>
</evidence>
<dbReference type="EMBL" id="BJXR01000033">
    <property type="protein sequence ID" value="GEN09256.1"/>
    <property type="molecule type" value="Genomic_DNA"/>
</dbReference>
<feature type="domain" description="HTH arsR-type" evidence="1">
    <location>
        <begin position="1"/>
        <end position="95"/>
    </location>
</feature>
<name>A0A511T503_MYXFU</name>
<accession>A0A511T503</accession>
<dbReference type="InterPro" id="IPR001845">
    <property type="entry name" value="HTH_ArsR_DNA-bd_dom"/>
</dbReference>
<dbReference type="RefSeq" id="WP_046714711.1">
    <property type="nucleotide sequence ID" value="NZ_BJXR01000033.1"/>
</dbReference>